<reference evidence="1 2" key="1">
    <citation type="submission" date="2020-04" db="EMBL/GenBank/DDBJ databases">
        <title>Perkinsus olseni comparative genomics.</title>
        <authorList>
            <person name="Bogema D.R."/>
        </authorList>
    </citation>
    <scope>NUCLEOTIDE SEQUENCE [LARGE SCALE GENOMIC DNA]</scope>
    <source>
        <strain evidence="1">00978-12</strain>
    </source>
</reference>
<dbReference type="EMBL" id="JABANP010000180">
    <property type="protein sequence ID" value="KAF4687591.1"/>
    <property type="molecule type" value="Genomic_DNA"/>
</dbReference>
<dbReference type="AlphaFoldDB" id="A0A7J6NX01"/>
<dbReference type="Proteomes" id="UP000541610">
    <property type="component" value="Unassembled WGS sequence"/>
</dbReference>
<sequence>MSAKPGALQCCPSVAVGVEAKEYHGSGDDSFKTIWDFDSSTVDITAVYIVEEFPYIAQYVTARDSRRGKESFKDWRQRLTWTIRVHEGLFVGLSYTEYMEDYRMAYMEATLETL</sequence>
<proteinExistence type="predicted"/>
<name>A0A7J6NX01_PEROL</name>
<protein>
    <submittedName>
        <fullName evidence="1">Uncharacterized protein</fullName>
    </submittedName>
</protein>
<accession>A0A7J6NX01</accession>
<evidence type="ECO:0000313" key="1">
    <source>
        <dbReference type="EMBL" id="KAF4687591.1"/>
    </source>
</evidence>
<evidence type="ECO:0000313" key="2">
    <source>
        <dbReference type="Proteomes" id="UP000541610"/>
    </source>
</evidence>
<comment type="caution">
    <text evidence="1">The sequence shown here is derived from an EMBL/GenBank/DDBJ whole genome shotgun (WGS) entry which is preliminary data.</text>
</comment>
<gene>
    <name evidence="1" type="ORF">FOZ60_003755</name>
</gene>
<organism evidence="1 2">
    <name type="scientific">Perkinsus olseni</name>
    <name type="common">Perkinsus atlanticus</name>
    <dbReference type="NCBI Taxonomy" id="32597"/>
    <lineage>
        <taxon>Eukaryota</taxon>
        <taxon>Sar</taxon>
        <taxon>Alveolata</taxon>
        <taxon>Perkinsozoa</taxon>
        <taxon>Perkinsea</taxon>
        <taxon>Perkinsida</taxon>
        <taxon>Perkinsidae</taxon>
        <taxon>Perkinsus</taxon>
    </lineage>
</organism>